<reference evidence="2" key="1">
    <citation type="submission" date="2021-01" db="EMBL/GenBank/DDBJ databases">
        <authorList>
            <person name="Corre E."/>
            <person name="Pelletier E."/>
            <person name="Niang G."/>
            <person name="Scheremetjew M."/>
            <person name="Finn R."/>
            <person name="Kale V."/>
            <person name="Holt S."/>
            <person name="Cochrane G."/>
            <person name="Meng A."/>
            <person name="Brown T."/>
            <person name="Cohen L."/>
        </authorList>
    </citation>
    <scope>NUCLEOTIDE SEQUENCE</scope>
    <source>
        <strain evidence="2">NIES-381</strain>
    </source>
</reference>
<protein>
    <submittedName>
        <fullName evidence="2">Uncharacterized protein</fullName>
    </submittedName>
</protein>
<keyword evidence="1" id="KW-0812">Transmembrane</keyword>
<keyword evidence="1" id="KW-0472">Membrane</keyword>
<organism evidence="2">
    <name type="scientific">Eutreptiella gymnastica</name>
    <dbReference type="NCBI Taxonomy" id="73025"/>
    <lineage>
        <taxon>Eukaryota</taxon>
        <taxon>Discoba</taxon>
        <taxon>Euglenozoa</taxon>
        <taxon>Euglenida</taxon>
        <taxon>Spirocuta</taxon>
        <taxon>Euglenophyceae</taxon>
        <taxon>Eutreptiales</taxon>
        <taxon>Eutreptiaceae</taxon>
        <taxon>Eutreptiella</taxon>
    </lineage>
</organism>
<accession>A0A7S1NB18</accession>
<keyword evidence="1" id="KW-1133">Transmembrane helix</keyword>
<sequence>MNGPLADDRNAALEKCAWEMRGVGREGGELSERSVTCCTQLPCMYTLPTLRRAAGLVRLFQTTHGPRGHLSSLEANSHKECNAACPAKHYHCHPPKQNGSPIPDPKAHFRASFLAAWVVSLLLFSPSVGVGLTWPGASPGRRALKGENQSTLKTNRERDCVRPNWGPFWVTTTTGPRRKG</sequence>
<evidence type="ECO:0000256" key="1">
    <source>
        <dbReference type="SAM" id="Phobius"/>
    </source>
</evidence>
<gene>
    <name evidence="2" type="ORF">EGYM00392_LOCUS19740</name>
</gene>
<proteinExistence type="predicted"/>
<evidence type="ECO:0000313" key="2">
    <source>
        <dbReference type="EMBL" id="CAD9008646.1"/>
    </source>
</evidence>
<name>A0A7S1NB18_9EUGL</name>
<dbReference type="AlphaFoldDB" id="A0A7S1NB18"/>
<feature type="transmembrane region" description="Helical" evidence="1">
    <location>
        <begin position="113"/>
        <end position="134"/>
    </location>
</feature>
<dbReference type="EMBL" id="HBGA01053653">
    <property type="protein sequence ID" value="CAD9008646.1"/>
    <property type="molecule type" value="Transcribed_RNA"/>
</dbReference>